<feature type="transmembrane region" description="Helical" evidence="1">
    <location>
        <begin position="7"/>
        <end position="32"/>
    </location>
</feature>
<evidence type="ECO:0000256" key="1">
    <source>
        <dbReference type="SAM" id="Phobius"/>
    </source>
</evidence>
<evidence type="ECO:0000313" key="2">
    <source>
        <dbReference type="EMBL" id="EMP54904.1"/>
    </source>
</evidence>
<sequence>MAIQPAFFFTFLWAIYHRLWLAALVLCVGLFSLNRIAEWSQHLVNNSALESYVFYAIVLFGVIGNKLIERKLIAKGSVLRGFSRLASGKEALEEFGQLEAETVKS</sequence>
<reference evidence="2 3" key="1">
    <citation type="journal article" date="2013" name="Genome Announc.">
        <title>Genome Sequence of Hydrothermal Arsenic-Respiring Bacterium Marinobacter santoriniensis NKSG1T.</title>
        <authorList>
            <person name="Handley K.M."/>
            <person name="Upton M."/>
            <person name="Beatson S.A."/>
            <person name="Hery M."/>
            <person name="Lloyd J.R."/>
        </authorList>
    </citation>
    <scope>NUCLEOTIDE SEQUENCE [LARGE SCALE GENOMIC DNA]</scope>
    <source>
        <strain evidence="2 3">NKSG1</strain>
    </source>
</reference>
<dbReference type="EMBL" id="APAT01000021">
    <property type="protein sequence ID" value="EMP54904.1"/>
    <property type="molecule type" value="Genomic_DNA"/>
</dbReference>
<organism evidence="2 3">
    <name type="scientific">Marinobacter santoriniensis NKSG1</name>
    <dbReference type="NCBI Taxonomy" id="1288826"/>
    <lineage>
        <taxon>Bacteria</taxon>
        <taxon>Pseudomonadati</taxon>
        <taxon>Pseudomonadota</taxon>
        <taxon>Gammaproteobacteria</taxon>
        <taxon>Pseudomonadales</taxon>
        <taxon>Marinobacteraceae</taxon>
        <taxon>Marinobacter</taxon>
    </lineage>
</organism>
<comment type="caution">
    <text evidence="2">The sequence shown here is derived from an EMBL/GenBank/DDBJ whole genome shotgun (WGS) entry which is preliminary data.</text>
</comment>
<feature type="transmembrane region" description="Helical" evidence="1">
    <location>
        <begin position="52"/>
        <end position="68"/>
    </location>
</feature>
<dbReference type="STRING" id="1288826.MSNKSG1_14272"/>
<evidence type="ECO:0000313" key="3">
    <source>
        <dbReference type="Proteomes" id="UP000011960"/>
    </source>
</evidence>
<keyword evidence="1" id="KW-1133">Transmembrane helix</keyword>
<name>M7CP20_9GAMM</name>
<accession>M7CP20</accession>
<keyword evidence="1" id="KW-0812">Transmembrane</keyword>
<gene>
    <name evidence="2" type="ORF">MSNKSG1_14272</name>
</gene>
<dbReference type="AlphaFoldDB" id="M7CP20"/>
<protein>
    <submittedName>
        <fullName evidence="2">Uncharacterized protein</fullName>
    </submittedName>
</protein>
<keyword evidence="1" id="KW-0472">Membrane</keyword>
<dbReference type="Proteomes" id="UP000011960">
    <property type="component" value="Unassembled WGS sequence"/>
</dbReference>
<keyword evidence="3" id="KW-1185">Reference proteome</keyword>
<proteinExistence type="predicted"/>